<proteinExistence type="predicted"/>
<evidence type="ECO:0000256" key="1">
    <source>
        <dbReference type="SAM" id="MobiDB-lite"/>
    </source>
</evidence>
<dbReference type="Proteomes" id="UP001589692">
    <property type="component" value="Unassembled WGS sequence"/>
</dbReference>
<comment type="caution">
    <text evidence="2">The sequence shown here is derived from an EMBL/GenBank/DDBJ whole genome shotgun (WGS) entry which is preliminary data.</text>
</comment>
<sequence length="192" mass="21801">NGTRRVSLINFNTRHSTCPGRNLAPGQTGRENQPGSPRAESVPAWRKTRMSKADFSEYEKRRAEQHEELCRATSSLMCIRGRICRLRTCRRRRVCCGPMLPSPHQAWAVRAQREIGLSGKACAELPFCVANQAPRIFEGYKRVMDGLRQVKQDWPEMDLVRACVERATGRRHSKKLLTSLSRHPTSGNETKG</sequence>
<gene>
    <name evidence="2" type="ORF">ACFFP0_28460</name>
</gene>
<feature type="region of interest" description="Disordered" evidence="1">
    <location>
        <begin position="17"/>
        <end position="46"/>
    </location>
</feature>
<dbReference type="RefSeq" id="WP_377265592.1">
    <property type="nucleotide sequence ID" value="NZ_JBHMAA010000037.1"/>
</dbReference>
<name>A0ABV6AQI1_9HYPH</name>
<keyword evidence="3" id="KW-1185">Reference proteome</keyword>
<accession>A0ABV6AQI1</accession>
<feature type="non-terminal residue" evidence="2">
    <location>
        <position position="1"/>
    </location>
</feature>
<protein>
    <submittedName>
        <fullName evidence="2">Uncharacterized protein</fullName>
    </submittedName>
</protein>
<organism evidence="2 3">
    <name type="scientific">Rhizobium puerariae</name>
    <dbReference type="NCBI Taxonomy" id="1585791"/>
    <lineage>
        <taxon>Bacteria</taxon>
        <taxon>Pseudomonadati</taxon>
        <taxon>Pseudomonadota</taxon>
        <taxon>Alphaproteobacteria</taxon>
        <taxon>Hyphomicrobiales</taxon>
        <taxon>Rhizobiaceae</taxon>
        <taxon>Rhizobium/Agrobacterium group</taxon>
        <taxon>Rhizobium</taxon>
    </lineage>
</organism>
<dbReference type="EMBL" id="JBHMAA010000037">
    <property type="protein sequence ID" value="MFB9952797.1"/>
    <property type="molecule type" value="Genomic_DNA"/>
</dbReference>
<evidence type="ECO:0000313" key="2">
    <source>
        <dbReference type="EMBL" id="MFB9952797.1"/>
    </source>
</evidence>
<reference evidence="2 3" key="1">
    <citation type="submission" date="2024-09" db="EMBL/GenBank/DDBJ databases">
        <authorList>
            <person name="Sun Q."/>
            <person name="Mori K."/>
        </authorList>
    </citation>
    <scope>NUCLEOTIDE SEQUENCE [LARGE SCALE GENOMIC DNA]</scope>
    <source>
        <strain evidence="2 3">TBRC 4938</strain>
    </source>
</reference>
<evidence type="ECO:0000313" key="3">
    <source>
        <dbReference type="Proteomes" id="UP001589692"/>
    </source>
</evidence>